<dbReference type="OrthoDB" id="9770965at2"/>
<dbReference type="InterPro" id="IPR002641">
    <property type="entry name" value="PNPLA_dom"/>
</dbReference>
<dbReference type="STRING" id="1679170.AC625_15610"/>
<evidence type="ECO:0000256" key="1">
    <source>
        <dbReference type="ARBA" id="ARBA00023098"/>
    </source>
</evidence>
<comment type="caution">
    <text evidence="4">The sequence shown here is derived from an EMBL/GenBank/DDBJ whole genome shotgun (WGS) entry which is preliminary data.</text>
</comment>
<feature type="active site" description="Nucleophile" evidence="2">
    <location>
        <position position="38"/>
    </location>
</feature>
<gene>
    <name evidence="4" type="ORF">AC625_15610</name>
</gene>
<feature type="domain" description="PNPLA" evidence="3">
    <location>
        <begin position="5"/>
        <end position="195"/>
    </location>
</feature>
<name>A0A0K9GVP9_9BACI</name>
<dbReference type="InterPro" id="IPR052580">
    <property type="entry name" value="Lipid_Hydrolase"/>
</dbReference>
<dbReference type="AlphaFoldDB" id="A0A0K9GVP9"/>
<feature type="short sequence motif" description="GXGXXG" evidence="2">
    <location>
        <begin position="9"/>
        <end position="14"/>
    </location>
</feature>
<keyword evidence="2" id="KW-0442">Lipid degradation</keyword>
<evidence type="ECO:0000259" key="3">
    <source>
        <dbReference type="PROSITE" id="PS51635"/>
    </source>
</evidence>
<feature type="short sequence motif" description="GXSXG" evidence="2">
    <location>
        <begin position="36"/>
        <end position="40"/>
    </location>
</feature>
<dbReference type="GO" id="GO:0016042">
    <property type="term" value="P:lipid catabolic process"/>
    <property type="evidence" value="ECO:0007669"/>
    <property type="project" value="UniProtKB-UniRule"/>
</dbReference>
<dbReference type="Gene3D" id="3.40.1090.10">
    <property type="entry name" value="Cytosolic phospholipase A2 catalytic domain"/>
    <property type="match status" value="2"/>
</dbReference>
<keyword evidence="5" id="KW-1185">Reference proteome</keyword>
<accession>A0A0K9GVP9</accession>
<keyword evidence="2" id="KW-0378">Hydrolase</keyword>
<dbReference type="PANTHER" id="PTHR46394">
    <property type="entry name" value="ANNEXIN"/>
    <property type="match status" value="1"/>
</dbReference>
<dbReference type="GO" id="GO:0016787">
    <property type="term" value="F:hydrolase activity"/>
    <property type="evidence" value="ECO:0007669"/>
    <property type="project" value="UniProtKB-UniRule"/>
</dbReference>
<evidence type="ECO:0000313" key="5">
    <source>
        <dbReference type="Proteomes" id="UP000037146"/>
    </source>
</evidence>
<dbReference type="RefSeq" id="WP_049682121.1">
    <property type="nucleotide sequence ID" value="NZ_LFZW01000001.1"/>
</dbReference>
<dbReference type="CDD" id="cd07207">
    <property type="entry name" value="Pat_ExoU_VipD_like"/>
    <property type="match status" value="1"/>
</dbReference>
<sequence>MIIDGVFSGGGIKGFALVGAVQVMEEQGFVFKQSAGTSAGSIIAALLTAGYTGVEMQEILNETNIKELLDPRRILPIPFVKWLLLYRKMGLFKGDALEKWIAAKLAERGIVSFGDIPYQSLRIIVSDITNGQLAVLPDDLDKYGMNPLEFPVAKAVRMSCSIPYFFEPVKLKWLQSSSLFVDGGILSNFPMWVFETEEGKKTRPVIGMNLRGDGLSKKADEIDNAVEMFAALFKTMRDAHDSRYISKKVAKNIMFIPMKGISATDFHLTEDNKEILFERGRTCAELFLKHWSY</sequence>
<dbReference type="EMBL" id="LFZW01000001">
    <property type="protein sequence ID" value="KMY50769.1"/>
    <property type="molecule type" value="Genomic_DNA"/>
</dbReference>
<keyword evidence="1 2" id="KW-0443">Lipid metabolism</keyword>
<dbReference type="PATRIC" id="fig|1679170.3.peg.3554"/>
<organism evidence="4 5">
    <name type="scientific">Peribacillus loiseleuriae</name>
    <dbReference type="NCBI Taxonomy" id="1679170"/>
    <lineage>
        <taxon>Bacteria</taxon>
        <taxon>Bacillati</taxon>
        <taxon>Bacillota</taxon>
        <taxon>Bacilli</taxon>
        <taxon>Bacillales</taxon>
        <taxon>Bacillaceae</taxon>
        <taxon>Peribacillus</taxon>
    </lineage>
</organism>
<evidence type="ECO:0000256" key="2">
    <source>
        <dbReference type="PROSITE-ProRule" id="PRU01161"/>
    </source>
</evidence>
<dbReference type="PANTHER" id="PTHR46394:SF1">
    <property type="entry name" value="PNPLA DOMAIN-CONTAINING PROTEIN"/>
    <property type="match status" value="1"/>
</dbReference>
<dbReference type="Pfam" id="PF01734">
    <property type="entry name" value="Patatin"/>
    <property type="match status" value="1"/>
</dbReference>
<feature type="short sequence motif" description="DGA/G" evidence="2">
    <location>
        <begin position="182"/>
        <end position="184"/>
    </location>
</feature>
<feature type="active site" description="Proton acceptor" evidence="2">
    <location>
        <position position="182"/>
    </location>
</feature>
<dbReference type="SUPFAM" id="SSF52151">
    <property type="entry name" value="FabD/lysophospholipase-like"/>
    <property type="match status" value="1"/>
</dbReference>
<evidence type="ECO:0000313" key="4">
    <source>
        <dbReference type="EMBL" id="KMY50769.1"/>
    </source>
</evidence>
<reference evidence="5" key="1">
    <citation type="submission" date="2015-07" db="EMBL/GenBank/DDBJ databases">
        <title>Genome sequencing project for genomic taxonomy and phylogenomics of Bacillus-like bacteria.</title>
        <authorList>
            <person name="Liu B."/>
            <person name="Wang J."/>
            <person name="Zhu Y."/>
            <person name="Liu G."/>
            <person name="Chen Q."/>
            <person name="Chen Z."/>
            <person name="Lan J."/>
            <person name="Che J."/>
            <person name="Ge C."/>
            <person name="Shi H."/>
            <person name="Pan Z."/>
            <person name="Liu X."/>
        </authorList>
    </citation>
    <scope>NUCLEOTIDE SEQUENCE [LARGE SCALE GENOMIC DNA]</scope>
    <source>
        <strain evidence="5">FJAT-27997</strain>
    </source>
</reference>
<proteinExistence type="predicted"/>
<protein>
    <recommendedName>
        <fullName evidence="3">PNPLA domain-containing protein</fullName>
    </recommendedName>
</protein>
<dbReference type="PROSITE" id="PS51635">
    <property type="entry name" value="PNPLA"/>
    <property type="match status" value="1"/>
</dbReference>
<dbReference type="InterPro" id="IPR016035">
    <property type="entry name" value="Acyl_Trfase/lysoPLipase"/>
</dbReference>
<dbReference type="Proteomes" id="UP000037146">
    <property type="component" value="Unassembled WGS sequence"/>
</dbReference>